<gene>
    <name evidence="1" type="ORF">GLOIN_2v1668662</name>
</gene>
<proteinExistence type="predicted"/>
<reference evidence="1 2" key="2">
    <citation type="journal article" date="2018" name="New Phytol.">
        <title>High intraspecific genome diversity in the model arbuscular mycorrhizal symbiont Rhizophagus irregularis.</title>
        <authorList>
            <person name="Chen E.C.H."/>
            <person name="Morin E."/>
            <person name="Beaudet D."/>
            <person name="Noel J."/>
            <person name="Yildirir G."/>
            <person name="Ndikumana S."/>
            <person name="Charron P."/>
            <person name="St-Onge C."/>
            <person name="Giorgi J."/>
            <person name="Kruger M."/>
            <person name="Marton T."/>
            <person name="Ropars J."/>
            <person name="Grigoriev I.V."/>
            <person name="Hainaut M."/>
            <person name="Henrissat B."/>
            <person name="Roux C."/>
            <person name="Martin F."/>
            <person name="Corradi N."/>
        </authorList>
    </citation>
    <scope>NUCLEOTIDE SEQUENCE [LARGE SCALE GENOMIC DNA]</scope>
    <source>
        <strain evidence="1 2">DAOM 197198</strain>
    </source>
</reference>
<keyword evidence="2" id="KW-1185">Reference proteome</keyword>
<protein>
    <submittedName>
        <fullName evidence="1">Uncharacterized protein</fullName>
    </submittedName>
</protein>
<dbReference type="Proteomes" id="UP000018888">
    <property type="component" value="Unassembled WGS sequence"/>
</dbReference>
<accession>A0A2P4PIL1</accession>
<name>A0A2P4PIL1_RHIID</name>
<dbReference type="AlphaFoldDB" id="A0A2P4PIL1"/>
<evidence type="ECO:0000313" key="1">
    <source>
        <dbReference type="EMBL" id="POG65231.1"/>
    </source>
</evidence>
<dbReference type="EMBL" id="AUPC02000219">
    <property type="protein sequence ID" value="POG65231.1"/>
    <property type="molecule type" value="Genomic_DNA"/>
</dbReference>
<evidence type="ECO:0000313" key="2">
    <source>
        <dbReference type="Proteomes" id="UP000018888"/>
    </source>
</evidence>
<organism evidence="1 2">
    <name type="scientific">Rhizophagus irregularis (strain DAOM 181602 / DAOM 197198 / MUCL 43194)</name>
    <name type="common">Arbuscular mycorrhizal fungus</name>
    <name type="synonym">Glomus intraradices</name>
    <dbReference type="NCBI Taxonomy" id="747089"/>
    <lineage>
        <taxon>Eukaryota</taxon>
        <taxon>Fungi</taxon>
        <taxon>Fungi incertae sedis</taxon>
        <taxon>Mucoromycota</taxon>
        <taxon>Glomeromycotina</taxon>
        <taxon>Glomeromycetes</taxon>
        <taxon>Glomerales</taxon>
        <taxon>Glomeraceae</taxon>
        <taxon>Rhizophagus</taxon>
    </lineage>
</organism>
<reference evidence="1 2" key="1">
    <citation type="journal article" date="2013" name="Proc. Natl. Acad. Sci. U.S.A.">
        <title>Genome of an arbuscular mycorrhizal fungus provides insight into the oldest plant symbiosis.</title>
        <authorList>
            <person name="Tisserant E."/>
            <person name="Malbreil M."/>
            <person name="Kuo A."/>
            <person name="Kohler A."/>
            <person name="Symeonidi A."/>
            <person name="Balestrini R."/>
            <person name="Charron P."/>
            <person name="Duensing N."/>
            <person name="Frei Dit Frey N."/>
            <person name="Gianinazzi-Pearson V."/>
            <person name="Gilbert L.B."/>
            <person name="Handa Y."/>
            <person name="Herr J.R."/>
            <person name="Hijri M."/>
            <person name="Koul R."/>
            <person name="Kawaguchi M."/>
            <person name="Krajinski F."/>
            <person name="Lammers P.J."/>
            <person name="Masclaux F.G."/>
            <person name="Murat C."/>
            <person name="Morin E."/>
            <person name="Ndikumana S."/>
            <person name="Pagni M."/>
            <person name="Petitpierre D."/>
            <person name="Requena N."/>
            <person name="Rosikiewicz P."/>
            <person name="Riley R."/>
            <person name="Saito K."/>
            <person name="San Clemente H."/>
            <person name="Shapiro H."/>
            <person name="van Tuinen D."/>
            <person name="Becard G."/>
            <person name="Bonfante P."/>
            <person name="Paszkowski U."/>
            <person name="Shachar-Hill Y.Y."/>
            <person name="Tuskan G.A."/>
            <person name="Young P.W."/>
            <person name="Sanders I.R."/>
            <person name="Henrissat B."/>
            <person name="Rensing S.A."/>
            <person name="Grigoriev I.V."/>
            <person name="Corradi N."/>
            <person name="Roux C."/>
            <person name="Martin F."/>
        </authorList>
    </citation>
    <scope>NUCLEOTIDE SEQUENCE [LARGE SCALE GENOMIC DNA]</scope>
    <source>
        <strain evidence="1 2">DAOM 197198</strain>
    </source>
</reference>
<sequence length="65" mass="7675">MVVIYIHHIILESTHALIIDTFTTKRATDIIHQHLHLRILNQFHTTRTELWYIMISSTNSTSFAE</sequence>
<comment type="caution">
    <text evidence="1">The sequence shown here is derived from an EMBL/GenBank/DDBJ whole genome shotgun (WGS) entry which is preliminary data.</text>
</comment>